<dbReference type="Pfam" id="PF04237">
    <property type="entry name" value="YjbR"/>
    <property type="match status" value="1"/>
</dbReference>
<reference evidence="2" key="1">
    <citation type="submission" date="2018-11" db="EMBL/GenBank/DDBJ databases">
        <title>Complete genome sequence of Paenibacillus sp. ML311-T8.</title>
        <authorList>
            <person name="Nam Y.-D."/>
            <person name="Kang J."/>
            <person name="Chung W.-H."/>
            <person name="Park Y.S."/>
        </authorList>
    </citation>
    <scope>NUCLEOTIDE SEQUENCE [LARGE SCALE GENOMIC DNA]</scope>
    <source>
        <strain evidence="2">ML311-T8</strain>
    </source>
</reference>
<evidence type="ECO:0000313" key="1">
    <source>
        <dbReference type="EMBL" id="QGQ97863.1"/>
    </source>
</evidence>
<dbReference type="Proteomes" id="UP000426246">
    <property type="component" value="Chromosome"/>
</dbReference>
<evidence type="ECO:0000313" key="2">
    <source>
        <dbReference type="Proteomes" id="UP000426246"/>
    </source>
</evidence>
<sequence>MNHEIQIKSSAGLALLKQIRKVCERLPESYEKIDGFGHTMFQVNEKSFVRMGEGEEDGAVLAIKATPFTQESLLQQPYYFKTPYVGKHGWVSIRVNDPLNLVEIEALIVEGYRLAAPKRLAKLLD</sequence>
<proteinExistence type="predicted"/>
<dbReference type="RefSeq" id="WP_155702964.1">
    <property type="nucleotide sequence ID" value="NZ_CP034235.1"/>
</dbReference>
<keyword evidence="1" id="KW-0238">DNA-binding</keyword>
<dbReference type="KEGG" id="ppsc:EHS13_24740"/>
<gene>
    <name evidence="1" type="ORF">EHS13_24740</name>
</gene>
<dbReference type="InterPro" id="IPR038056">
    <property type="entry name" value="YjbR-like_sf"/>
</dbReference>
<dbReference type="OrthoDB" id="277063at2"/>
<dbReference type="GO" id="GO:0003677">
    <property type="term" value="F:DNA binding"/>
    <property type="evidence" value="ECO:0007669"/>
    <property type="project" value="UniProtKB-KW"/>
</dbReference>
<accession>A0A6B8RQU3</accession>
<protein>
    <submittedName>
        <fullName evidence="1">MmcQ/YjbR family DNA-binding protein</fullName>
    </submittedName>
</protein>
<organism evidence="1 2">
    <name type="scientific">Paenibacillus psychroresistens</name>
    <dbReference type="NCBI Taxonomy" id="1778678"/>
    <lineage>
        <taxon>Bacteria</taxon>
        <taxon>Bacillati</taxon>
        <taxon>Bacillota</taxon>
        <taxon>Bacilli</taxon>
        <taxon>Bacillales</taxon>
        <taxon>Paenibacillaceae</taxon>
        <taxon>Paenibacillus</taxon>
    </lineage>
</organism>
<dbReference type="SUPFAM" id="SSF142906">
    <property type="entry name" value="YjbR-like"/>
    <property type="match status" value="1"/>
</dbReference>
<keyword evidence="2" id="KW-1185">Reference proteome</keyword>
<dbReference type="EMBL" id="CP034235">
    <property type="protein sequence ID" value="QGQ97863.1"/>
    <property type="molecule type" value="Genomic_DNA"/>
</dbReference>
<name>A0A6B8RQU3_9BACL</name>
<dbReference type="AlphaFoldDB" id="A0A6B8RQU3"/>
<dbReference type="InterPro" id="IPR058532">
    <property type="entry name" value="YjbR/MT2646/Rv2570-like"/>
</dbReference>
<dbReference type="Gene3D" id="3.90.1150.30">
    <property type="match status" value="1"/>
</dbReference>